<dbReference type="EMBL" id="BEZZ01168778">
    <property type="protein sequence ID" value="GCC45456.1"/>
    <property type="molecule type" value="Genomic_DNA"/>
</dbReference>
<feature type="region of interest" description="Disordered" evidence="1">
    <location>
        <begin position="1"/>
        <end position="34"/>
    </location>
</feature>
<evidence type="ECO:0000313" key="3">
    <source>
        <dbReference type="Proteomes" id="UP000287033"/>
    </source>
</evidence>
<dbReference type="STRING" id="137246.A0A401TS41"/>
<dbReference type="Proteomes" id="UP000287033">
    <property type="component" value="Unassembled WGS sequence"/>
</dbReference>
<dbReference type="OrthoDB" id="10260794at2759"/>
<name>A0A401TS41_CHIPU</name>
<feature type="compositionally biased region" description="Acidic residues" evidence="1">
    <location>
        <begin position="102"/>
        <end position="113"/>
    </location>
</feature>
<proteinExistence type="predicted"/>
<organism evidence="2 3">
    <name type="scientific">Chiloscyllium punctatum</name>
    <name type="common">Brownbanded bambooshark</name>
    <name type="synonym">Hemiscyllium punctatum</name>
    <dbReference type="NCBI Taxonomy" id="137246"/>
    <lineage>
        <taxon>Eukaryota</taxon>
        <taxon>Metazoa</taxon>
        <taxon>Chordata</taxon>
        <taxon>Craniata</taxon>
        <taxon>Vertebrata</taxon>
        <taxon>Chondrichthyes</taxon>
        <taxon>Elasmobranchii</taxon>
        <taxon>Galeomorphii</taxon>
        <taxon>Galeoidea</taxon>
        <taxon>Orectolobiformes</taxon>
        <taxon>Hemiscylliidae</taxon>
        <taxon>Chiloscyllium</taxon>
    </lineage>
</organism>
<feature type="non-terminal residue" evidence="2">
    <location>
        <position position="1"/>
    </location>
</feature>
<evidence type="ECO:0000313" key="2">
    <source>
        <dbReference type="EMBL" id="GCC45456.1"/>
    </source>
</evidence>
<dbReference type="AlphaFoldDB" id="A0A401TS41"/>
<sequence>KNRKRRNRKKKKKSNRGEVSGGVKPASAVTDTESEVEVEYVTAEPEIFDTNFIYFKRIFETFRLTDDVKKDKDKEPDKADKLESAVLLKKKGLEAEQKGSSDEDEDVDSDEDMVSLSLQTHTIHGVNCSSVSATVPHRQD</sequence>
<evidence type="ECO:0000256" key="1">
    <source>
        <dbReference type="SAM" id="MobiDB-lite"/>
    </source>
</evidence>
<feature type="region of interest" description="Disordered" evidence="1">
    <location>
        <begin position="92"/>
        <end position="114"/>
    </location>
</feature>
<reference evidence="2 3" key="1">
    <citation type="journal article" date="2018" name="Nat. Ecol. Evol.">
        <title>Shark genomes provide insights into elasmobranch evolution and the origin of vertebrates.</title>
        <authorList>
            <person name="Hara Y"/>
            <person name="Yamaguchi K"/>
            <person name="Onimaru K"/>
            <person name="Kadota M"/>
            <person name="Koyanagi M"/>
            <person name="Keeley SD"/>
            <person name="Tatsumi K"/>
            <person name="Tanaka K"/>
            <person name="Motone F"/>
            <person name="Kageyama Y"/>
            <person name="Nozu R"/>
            <person name="Adachi N"/>
            <person name="Nishimura O"/>
            <person name="Nakagawa R"/>
            <person name="Tanegashima C"/>
            <person name="Kiyatake I"/>
            <person name="Matsumoto R"/>
            <person name="Murakumo K"/>
            <person name="Nishida K"/>
            <person name="Terakita A"/>
            <person name="Kuratani S"/>
            <person name="Sato K"/>
            <person name="Hyodo S Kuraku.S."/>
        </authorList>
    </citation>
    <scope>NUCLEOTIDE SEQUENCE [LARGE SCALE GENOMIC DNA]</scope>
</reference>
<dbReference type="InterPro" id="IPR052584">
    <property type="entry name" value="U2_snRNP_Complex_Component"/>
</dbReference>
<gene>
    <name evidence="2" type="ORF">chiPu_0029884</name>
</gene>
<dbReference type="GO" id="GO:0005689">
    <property type="term" value="C:U12-type spliceosomal complex"/>
    <property type="evidence" value="ECO:0007669"/>
    <property type="project" value="TreeGrafter"/>
</dbReference>
<comment type="caution">
    <text evidence="2">The sequence shown here is derived from an EMBL/GenBank/DDBJ whole genome shotgun (WGS) entry which is preliminary data.</text>
</comment>
<dbReference type="PANTHER" id="PTHR12785">
    <property type="entry name" value="SPLICING FACTOR 3B"/>
    <property type="match status" value="1"/>
</dbReference>
<feature type="compositionally biased region" description="Basic residues" evidence="1">
    <location>
        <begin position="1"/>
        <end position="14"/>
    </location>
</feature>
<feature type="compositionally biased region" description="Basic and acidic residues" evidence="1">
    <location>
        <begin position="92"/>
        <end position="101"/>
    </location>
</feature>
<keyword evidence="3" id="KW-1185">Reference proteome</keyword>
<dbReference type="PANTHER" id="PTHR12785:SF6">
    <property type="entry name" value="SPLICING FACTOR 3B SUBUNIT 2"/>
    <property type="match status" value="1"/>
</dbReference>
<protein>
    <submittedName>
        <fullName evidence="2">Uncharacterized protein</fullName>
    </submittedName>
</protein>
<accession>A0A401TS41</accession>